<evidence type="ECO:0000313" key="6">
    <source>
        <dbReference type="Proteomes" id="UP000238415"/>
    </source>
</evidence>
<dbReference type="InterPro" id="IPR050612">
    <property type="entry name" value="Prok_Mopterin_Oxidored"/>
</dbReference>
<evidence type="ECO:0000256" key="3">
    <source>
        <dbReference type="ARBA" id="ARBA00023014"/>
    </source>
</evidence>
<dbReference type="PROSITE" id="PS51669">
    <property type="entry name" value="4FE4S_MOW_BIS_MGD"/>
    <property type="match status" value="1"/>
</dbReference>
<dbReference type="RefSeq" id="WP_106004730.1">
    <property type="nucleotide sequence ID" value="NZ_CP136419.1"/>
</dbReference>
<dbReference type="OrthoDB" id="219031at2"/>
<dbReference type="GO" id="GO:0051536">
    <property type="term" value="F:iron-sulfur cluster binding"/>
    <property type="evidence" value="ECO:0007669"/>
    <property type="project" value="UniProtKB-KW"/>
</dbReference>
<reference evidence="5 6" key="1">
    <citation type="submission" date="2018-03" db="EMBL/GenBank/DDBJ databases">
        <title>Genome sequence of Moorella humiferrea DSM 23265.</title>
        <authorList>
            <person name="Poehlein A."/>
            <person name="Daniel R."/>
        </authorList>
    </citation>
    <scope>NUCLEOTIDE SEQUENCE [LARGE SCALE GENOMIC DNA]</scope>
    <source>
        <strain evidence="5 6">DSM 23265</strain>
    </source>
</reference>
<sequence length="95" mass="11172">MASKFCRHICPRNCYNTCGLVSLVEDRRITGLYGDPAHGYSRGHLCRFGYRYLDLFYHPERVIYPLRQVPRGSGNWRRISWDEAYELIAGKMLVE</sequence>
<evidence type="ECO:0000313" key="5">
    <source>
        <dbReference type="EMBL" id="PRR74732.1"/>
    </source>
</evidence>
<protein>
    <submittedName>
        <fullName evidence="5">Polysulfide reductase chain A</fullName>
    </submittedName>
</protein>
<keyword evidence="6" id="KW-1185">Reference proteome</keyword>
<comment type="caution">
    <text evidence="5">The sequence shown here is derived from an EMBL/GenBank/DDBJ whole genome shotgun (WGS) entry which is preliminary data.</text>
</comment>
<dbReference type="Pfam" id="PF04879">
    <property type="entry name" value="Molybdop_Fe4S4"/>
    <property type="match status" value="1"/>
</dbReference>
<evidence type="ECO:0000256" key="1">
    <source>
        <dbReference type="ARBA" id="ARBA00022723"/>
    </source>
</evidence>
<dbReference type="SUPFAM" id="SSF53706">
    <property type="entry name" value="Formate dehydrogenase/DMSO reductase, domains 1-3"/>
    <property type="match status" value="1"/>
</dbReference>
<organism evidence="5 6">
    <name type="scientific">Neomoorella humiferrea</name>
    <dbReference type="NCBI Taxonomy" id="676965"/>
    <lineage>
        <taxon>Bacteria</taxon>
        <taxon>Bacillati</taxon>
        <taxon>Bacillota</taxon>
        <taxon>Clostridia</taxon>
        <taxon>Neomoorellales</taxon>
        <taxon>Neomoorellaceae</taxon>
        <taxon>Neomoorella</taxon>
    </lineage>
</organism>
<dbReference type="Gene3D" id="2.20.25.90">
    <property type="entry name" value="ADC-like domains"/>
    <property type="match status" value="1"/>
</dbReference>
<dbReference type="Gene3D" id="3.40.50.740">
    <property type="match status" value="1"/>
</dbReference>
<dbReference type="Proteomes" id="UP000238415">
    <property type="component" value="Unassembled WGS sequence"/>
</dbReference>
<feature type="domain" description="4Fe-4S Mo/W bis-MGD-type" evidence="4">
    <location>
        <begin position="3"/>
        <end position="60"/>
    </location>
</feature>
<accession>A0A2T0AVP2</accession>
<dbReference type="GO" id="GO:0046872">
    <property type="term" value="F:metal ion binding"/>
    <property type="evidence" value="ECO:0007669"/>
    <property type="project" value="UniProtKB-KW"/>
</dbReference>
<dbReference type="PANTHER" id="PTHR43742">
    <property type="entry name" value="TRIMETHYLAMINE-N-OXIDE REDUCTASE"/>
    <property type="match status" value="1"/>
</dbReference>
<keyword evidence="2" id="KW-0408">Iron</keyword>
<dbReference type="AlphaFoldDB" id="A0A2T0AVP2"/>
<evidence type="ECO:0000259" key="4">
    <source>
        <dbReference type="PROSITE" id="PS51669"/>
    </source>
</evidence>
<dbReference type="InterPro" id="IPR006963">
    <property type="entry name" value="Mopterin_OxRdtase_4Fe-4S_dom"/>
</dbReference>
<dbReference type="EMBL" id="PVXM01000007">
    <property type="protein sequence ID" value="PRR74732.1"/>
    <property type="molecule type" value="Genomic_DNA"/>
</dbReference>
<keyword evidence="1" id="KW-0479">Metal-binding</keyword>
<dbReference type="GO" id="GO:0016491">
    <property type="term" value="F:oxidoreductase activity"/>
    <property type="evidence" value="ECO:0007669"/>
    <property type="project" value="InterPro"/>
</dbReference>
<proteinExistence type="predicted"/>
<keyword evidence="3" id="KW-0411">Iron-sulfur</keyword>
<dbReference type="SMART" id="SM00926">
    <property type="entry name" value="Molybdop_Fe4S4"/>
    <property type="match status" value="1"/>
</dbReference>
<evidence type="ECO:0000256" key="2">
    <source>
        <dbReference type="ARBA" id="ARBA00023004"/>
    </source>
</evidence>
<name>A0A2T0AVP2_9FIRM</name>
<gene>
    <name evidence="5" type="primary">psrA_1</name>
    <name evidence="5" type="ORF">MOHU_07130</name>
</gene>
<dbReference type="PANTHER" id="PTHR43742:SF6">
    <property type="entry name" value="OXIDOREDUCTASE YYAE-RELATED"/>
    <property type="match status" value="1"/>
</dbReference>